<dbReference type="InterPro" id="IPR013730">
    <property type="entry name" value="Fyv7/TAP26"/>
</dbReference>
<feature type="compositionally biased region" description="Low complexity" evidence="3">
    <location>
        <begin position="123"/>
        <end position="137"/>
    </location>
</feature>
<feature type="compositionally biased region" description="Basic residues" evidence="3">
    <location>
        <begin position="111"/>
        <end position="122"/>
    </location>
</feature>
<feature type="region of interest" description="Disordered" evidence="3">
    <location>
        <begin position="1"/>
        <end position="23"/>
    </location>
</feature>
<reference evidence="5" key="1">
    <citation type="journal article" date="2014" name="Proc. Natl. Acad. Sci. U.S.A.">
        <title>Extensive sampling of basidiomycete genomes demonstrates inadequacy of the white-rot/brown-rot paradigm for wood decay fungi.</title>
        <authorList>
            <person name="Riley R."/>
            <person name="Salamov A.A."/>
            <person name="Brown D.W."/>
            <person name="Nagy L.G."/>
            <person name="Floudas D."/>
            <person name="Held B.W."/>
            <person name="Levasseur A."/>
            <person name="Lombard V."/>
            <person name="Morin E."/>
            <person name="Otillar R."/>
            <person name="Lindquist E.A."/>
            <person name="Sun H."/>
            <person name="LaButti K.M."/>
            <person name="Schmutz J."/>
            <person name="Jabbour D."/>
            <person name="Luo H."/>
            <person name="Baker S.E."/>
            <person name="Pisabarro A.G."/>
            <person name="Walton J.D."/>
            <person name="Blanchette R.A."/>
            <person name="Henrissat B."/>
            <person name="Martin F."/>
            <person name="Cullen D."/>
            <person name="Hibbett D.S."/>
            <person name="Grigoriev I.V."/>
        </authorList>
    </citation>
    <scope>NUCLEOTIDE SEQUENCE [LARGE SCALE GENOMIC DNA]</scope>
    <source>
        <strain evidence="5">PC15</strain>
    </source>
</reference>
<feature type="compositionally biased region" description="Polar residues" evidence="3">
    <location>
        <begin position="145"/>
        <end position="161"/>
    </location>
</feature>
<organism evidence="4 5">
    <name type="scientific">Pleurotus ostreatus (strain PC15)</name>
    <name type="common">Oyster mushroom</name>
    <dbReference type="NCBI Taxonomy" id="1137138"/>
    <lineage>
        <taxon>Eukaryota</taxon>
        <taxon>Fungi</taxon>
        <taxon>Dikarya</taxon>
        <taxon>Basidiomycota</taxon>
        <taxon>Agaricomycotina</taxon>
        <taxon>Agaricomycetes</taxon>
        <taxon>Agaricomycetidae</taxon>
        <taxon>Agaricales</taxon>
        <taxon>Pleurotineae</taxon>
        <taxon>Pleurotaceae</taxon>
        <taxon>Pleurotus</taxon>
    </lineage>
</organism>
<evidence type="ECO:0000256" key="1">
    <source>
        <dbReference type="ARBA" id="ARBA00006800"/>
    </source>
</evidence>
<dbReference type="OrthoDB" id="3365439at2759"/>
<dbReference type="InParanoid" id="A0A067PBB7"/>
<comment type="similarity">
    <text evidence="1">Belongs to the FYV7 family.</text>
</comment>
<dbReference type="AlphaFoldDB" id="A0A067PBB7"/>
<evidence type="ECO:0000313" key="4">
    <source>
        <dbReference type="EMBL" id="KDQ33176.1"/>
    </source>
</evidence>
<dbReference type="EMBL" id="KL198004">
    <property type="protein sequence ID" value="KDQ33176.1"/>
    <property type="molecule type" value="Genomic_DNA"/>
</dbReference>
<evidence type="ECO:0000256" key="2">
    <source>
        <dbReference type="ARBA" id="ARBA00018780"/>
    </source>
</evidence>
<dbReference type="Proteomes" id="UP000027073">
    <property type="component" value="Unassembled WGS sequence"/>
</dbReference>
<feature type="compositionally biased region" description="Polar residues" evidence="3">
    <location>
        <begin position="78"/>
        <end position="92"/>
    </location>
</feature>
<dbReference type="VEuPathDB" id="FungiDB:PLEOSDRAFT_153162"/>
<gene>
    <name evidence="4" type="ORF">PLEOSDRAFT_153162</name>
</gene>
<dbReference type="Pfam" id="PF08524">
    <property type="entry name" value="rRNA_processing"/>
    <property type="match status" value="1"/>
</dbReference>
<feature type="region of interest" description="Disordered" evidence="3">
    <location>
        <begin position="49"/>
        <end position="174"/>
    </location>
</feature>
<protein>
    <recommendedName>
        <fullName evidence="2">rRNA-processing protein FYV7</fullName>
    </recommendedName>
</protein>
<feature type="compositionally biased region" description="Acidic residues" evidence="3">
    <location>
        <begin position="59"/>
        <end position="75"/>
    </location>
</feature>
<name>A0A067PBB7_PLEO1</name>
<evidence type="ECO:0000313" key="5">
    <source>
        <dbReference type="Proteomes" id="UP000027073"/>
    </source>
</evidence>
<dbReference type="HOGENOM" id="CLU_120577_0_0_1"/>
<evidence type="ECO:0000256" key="3">
    <source>
        <dbReference type="SAM" id="MobiDB-lite"/>
    </source>
</evidence>
<accession>A0A067PBB7</accession>
<sequence length="186" mass="20494">MAPVQSGAKKKRPPTFQHFPEKRARALKKTWVETAKIKSQWKAEKRKANLLGAARPAQDDVEEDGNDSEVQDDLADSQVASNQSKRGPQTSVAEAIPHRDSQPSSSMSLPKRNKSSHSHAQTHPRQGSSSHSSAQKPPKAPAPHTSNRQATGRTKQKPTFTHTRHGQPNMGLRMGAMLEKIKKDFA</sequence>
<proteinExistence type="inferred from homology"/>